<keyword evidence="10" id="KW-1185">Reference proteome</keyword>
<dbReference type="Proteomes" id="UP000002358">
    <property type="component" value="Unassembled WGS sequence"/>
</dbReference>
<evidence type="ECO:0000256" key="6">
    <source>
        <dbReference type="ARBA" id="ARBA00023180"/>
    </source>
</evidence>
<comment type="subcellular location">
    <subcellularLocation>
        <location evidence="1">Secreted</location>
    </subcellularLocation>
</comment>
<dbReference type="Pfam" id="PF23782">
    <property type="entry name" value="Tsg_N"/>
    <property type="match status" value="1"/>
</dbReference>
<dbReference type="SMR" id="A0A7M7IKT4"/>
<evidence type="ECO:0000256" key="5">
    <source>
        <dbReference type="ARBA" id="ARBA00022729"/>
    </source>
</evidence>
<feature type="domain" description="Tsg C-terminal" evidence="7">
    <location>
        <begin position="48"/>
        <end position="180"/>
    </location>
</feature>
<evidence type="ECO:0000256" key="2">
    <source>
        <dbReference type="ARBA" id="ARBA00010047"/>
    </source>
</evidence>
<dbReference type="PANTHER" id="PTHR12312:SF16">
    <property type="entry name" value="TWISTED GASTRULATION PROTEIN HOMOLOG 1-A-RELATED"/>
    <property type="match status" value="1"/>
</dbReference>
<dbReference type="RefSeq" id="XP_016837112.1">
    <property type="nucleotide sequence ID" value="XM_016981623.2"/>
</dbReference>
<comment type="similarity">
    <text evidence="2">Belongs to the twisted gastrulation protein family.</text>
</comment>
<evidence type="ECO:0000259" key="7">
    <source>
        <dbReference type="Pfam" id="PF04668"/>
    </source>
</evidence>
<dbReference type="InterPro" id="IPR057726">
    <property type="entry name" value="Tsg_C"/>
</dbReference>
<dbReference type="GO" id="GO:0030510">
    <property type="term" value="P:regulation of BMP signaling pathway"/>
    <property type="evidence" value="ECO:0007669"/>
    <property type="project" value="TreeGrafter"/>
</dbReference>
<evidence type="ECO:0000259" key="8">
    <source>
        <dbReference type="Pfam" id="PF23782"/>
    </source>
</evidence>
<dbReference type="Pfam" id="PF04668">
    <property type="entry name" value="Tsg"/>
    <property type="match status" value="1"/>
</dbReference>
<dbReference type="GeneID" id="100119935"/>
<dbReference type="InterPro" id="IPR057635">
    <property type="entry name" value="Tsg_N"/>
</dbReference>
<dbReference type="EnsemblMetazoa" id="XM_016981623">
    <property type="protein sequence ID" value="XP_016837112"/>
    <property type="gene ID" value="LOC100119935"/>
</dbReference>
<reference evidence="9" key="1">
    <citation type="submission" date="2021-01" db="UniProtKB">
        <authorList>
            <consortium name="EnsemblMetazoa"/>
        </authorList>
    </citation>
    <scope>IDENTIFICATION</scope>
</reference>
<evidence type="ECO:0000313" key="9">
    <source>
        <dbReference type="EnsemblMetazoa" id="XP_016837112"/>
    </source>
</evidence>
<feature type="domain" description="Tsg N-terminal" evidence="8">
    <location>
        <begin position="1"/>
        <end position="43"/>
    </location>
</feature>
<protein>
    <recommendedName>
        <fullName evidence="11">Protein twisted gastrulation</fullName>
    </recommendedName>
</protein>
<evidence type="ECO:0000256" key="1">
    <source>
        <dbReference type="ARBA" id="ARBA00004613"/>
    </source>
</evidence>
<evidence type="ECO:0000256" key="3">
    <source>
        <dbReference type="ARBA" id="ARBA00022473"/>
    </source>
</evidence>
<dbReference type="AlphaFoldDB" id="A0A7M7IKT4"/>
<evidence type="ECO:0008006" key="11">
    <source>
        <dbReference type="Google" id="ProtNLM"/>
    </source>
</evidence>
<dbReference type="GO" id="GO:0005615">
    <property type="term" value="C:extracellular space"/>
    <property type="evidence" value="ECO:0007669"/>
    <property type="project" value="TreeGrafter"/>
</dbReference>
<sequence>MLINSCKCDLTTCSCCKDCFLCLSLLYDECCSCFDLCPKSNDTQTVPLSKKSHVEDFDEPFPELFRALNEEPDEHKRWNSFTYPISLPNRILSPQQEKNFEYYMQSADKKYNSKTVKLQAATTNCTVSFLAECNSWSKCKQSCQSMGATSYRWFHDGCCECIGESCINYGINESRCSNCPSETKKLVEDDYDDYGQDEDYDIMIEDI</sequence>
<dbReference type="OrthoDB" id="10037323at2759"/>
<evidence type="ECO:0000313" key="10">
    <source>
        <dbReference type="Proteomes" id="UP000002358"/>
    </source>
</evidence>
<keyword evidence="4" id="KW-0964">Secreted</keyword>
<keyword evidence="3" id="KW-0217">Developmental protein</keyword>
<dbReference type="InterPro" id="IPR006761">
    <property type="entry name" value="Tsg"/>
</dbReference>
<accession>A0A7M7IKT4</accession>
<keyword evidence="5" id="KW-0732">Signal</keyword>
<proteinExistence type="inferred from homology"/>
<organism evidence="9 10">
    <name type="scientific">Nasonia vitripennis</name>
    <name type="common">Parasitic wasp</name>
    <dbReference type="NCBI Taxonomy" id="7425"/>
    <lineage>
        <taxon>Eukaryota</taxon>
        <taxon>Metazoa</taxon>
        <taxon>Ecdysozoa</taxon>
        <taxon>Arthropoda</taxon>
        <taxon>Hexapoda</taxon>
        <taxon>Insecta</taxon>
        <taxon>Pterygota</taxon>
        <taxon>Neoptera</taxon>
        <taxon>Endopterygota</taxon>
        <taxon>Hymenoptera</taxon>
        <taxon>Apocrita</taxon>
        <taxon>Proctotrupomorpha</taxon>
        <taxon>Chalcidoidea</taxon>
        <taxon>Pteromalidae</taxon>
        <taxon>Pteromalinae</taxon>
        <taxon>Nasonia</taxon>
    </lineage>
</organism>
<evidence type="ECO:0000256" key="4">
    <source>
        <dbReference type="ARBA" id="ARBA00022525"/>
    </source>
</evidence>
<name>A0A7M7IKT4_NASVI</name>
<dbReference type="PANTHER" id="PTHR12312">
    <property type="entry name" value="TWISTED GASTRULATION PROTEIN HOMOLOG 1-A-RELATED"/>
    <property type="match status" value="1"/>
</dbReference>
<keyword evidence="6" id="KW-0325">Glycoprotein</keyword>